<comment type="caution">
    <text evidence="1">The sequence shown here is derived from an EMBL/GenBank/DDBJ whole genome shotgun (WGS) entry which is preliminary data.</text>
</comment>
<evidence type="ECO:0000313" key="2">
    <source>
        <dbReference type="Proteomes" id="UP000005551"/>
    </source>
</evidence>
<evidence type="ECO:0008006" key="3">
    <source>
        <dbReference type="Google" id="ProtNLM"/>
    </source>
</evidence>
<reference evidence="1 2" key="1">
    <citation type="submission" date="2012-05" db="EMBL/GenBank/DDBJ databases">
        <title>Genome sequence of Nitritalea halalkaliphila LW7.</title>
        <authorList>
            <person name="Jangir P.K."/>
            <person name="Singh A."/>
            <person name="Shivaji S."/>
            <person name="Sharma R."/>
        </authorList>
    </citation>
    <scope>NUCLEOTIDE SEQUENCE [LARGE SCALE GENOMIC DNA]</scope>
    <source>
        <strain evidence="1 2">LW7</strain>
    </source>
</reference>
<keyword evidence="2" id="KW-1185">Reference proteome</keyword>
<dbReference type="AlphaFoldDB" id="I5C3H6"/>
<dbReference type="Proteomes" id="UP000005551">
    <property type="component" value="Unassembled WGS sequence"/>
</dbReference>
<proteinExistence type="predicted"/>
<name>I5C3H6_9BACT</name>
<evidence type="ECO:0000313" key="1">
    <source>
        <dbReference type="EMBL" id="EIM76378.1"/>
    </source>
</evidence>
<protein>
    <recommendedName>
        <fullName evidence="3">Outer membrane protein beta-barrel domain-containing protein</fullName>
    </recommendedName>
</protein>
<gene>
    <name evidence="1" type="ORF">A3SI_10079</name>
</gene>
<accession>I5C3H6</accession>
<organism evidence="1 2">
    <name type="scientific">Nitritalea halalkaliphila LW7</name>
    <dbReference type="NCBI Taxonomy" id="1189621"/>
    <lineage>
        <taxon>Bacteria</taxon>
        <taxon>Pseudomonadati</taxon>
        <taxon>Bacteroidota</taxon>
        <taxon>Cytophagia</taxon>
        <taxon>Cytophagales</taxon>
        <taxon>Cyclobacteriaceae</taxon>
        <taxon>Nitritalea</taxon>
    </lineage>
</organism>
<sequence>MFLIALDLNYKIMRRYTILLIISIVISFSASAQEKSKRHKNYLSTGATYVIANSSLMQVTGPGYSIAYSRYFGERFFGSIAYGRVNSSVAAPSIFHVGPEAQRDFDLSFFNLGLGYDIFQRPNFTLAAQVASLRTEQTLVQDATLFEDGSLEQTFRRNSDLTAQASLIARFKLIEHVHLHTQAAYAPRWQNFGSVWLHAGISFSL</sequence>
<dbReference type="EMBL" id="AJYA01000021">
    <property type="protein sequence ID" value="EIM76378.1"/>
    <property type="molecule type" value="Genomic_DNA"/>
</dbReference>